<dbReference type="InterPro" id="IPR054691">
    <property type="entry name" value="LeuA/HCS_post-cat"/>
</dbReference>
<keyword evidence="14" id="KW-1185">Reference proteome</keyword>
<evidence type="ECO:0000256" key="5">
    <source>
        <dbReference type="ARBA" id="ARBA00022679"/>
    </source>
</evidence>
<organism evidence="13 14">
    <name type="scientific">Pyrobaculum oguniense (strain DSM 13380 / JCM 10595 / TE7)</name>
    <dbReference type="NCBI Taxonomy" id="698757"/>
    <lineage>
        <taxon>Archaea</taxon>
        <taxon>Thermoproteota</taxon>
        <taxon>Thermoprotei</taxon>
        <taxon>Thermoproteales</taxon>
        <taxon>Thermoproteaceae</taxon>
        <taxon>Pyrobaculum</taxon>
    </lineage>
</organism>
<dbReference type="eggNOG" id="arCOG02092">
    <property type="taxonomic scope" value="Archaea"/>
</dbReference>
<protein>
    <recommendedName>
        <fullName evidence="3 11">Homocitrate synthase</fullName>
        <shortName evidence="11">HCS</shortName>
        <ecNumber evidence="3 11">2.3.3.14</ecNumber>
    </recommendedName>
</protein>
<dbReference type="NCBIfam" id="NF002085">
    <property type="entry name" value="PRK00915.1-2"/>
    <property type="match status" value="1"/>
</dbReference>
<dbReference type="NCBIfam" id="TIGR02146">
    <property type="entry name" value="LysS_fung_arch"/>
    <property type="match status" value="1"/>
</dbReference>
<dbReference type="InterPro" id="IPR002034">
    <property type="entry name" value="AIPM/Hcit_synth_CS"/>
</dbReference>
<feature type="binding site" evidence="11">
    <location>
        <position position="220"/>
    </location>
    <ligand>
        <name>Mg(2+)</name>
        <dbReference type="ChEBI" id="CHEBI:18420"/>
    </ligand>
</feature>
<evidence type="ECO:0000313" key="14">
    <source>
        <dbReference type="Proteomes" id="UP000009062"/>
    </source>
</evidence>
<evidence type="ECO:0000256" key="7">
    <source>
        <dbReference type="ARBA" id="ARBA00022842"/>
    </source>
</evidence>
<comment type="catalytic activity">
    <reaction evidence="10">
        <text>acetyl-CoA + 2-oxoglutarate + H2O = (2R)-homocitrate + CoA + H(+)</text>
        <dbReference type="Rhea" id="RHEA:12929"/>
        <dbReference type="ChEBI" id="CHEBI:15377"/>
        <dbReference type="ChEBI" id="CHEBI:15378"/>
        <dbReference type="ChEBI" id="CHEBI:16810"/>
        <dbReference type="ChEBI" id="CHEBI:57287"/>
        <dbReference type="ChEBI" id="CHEBI:57288"/>
        <dbReference type="ChEBI" id="CHEBI:58884"/>
        <dbReference type="EC" id="2.3.3.14"/>
    </reaction>
    <physiologicalReaction direction="left-to-right" evidence="10">
        <dbReference type="Rhea" id="RHEA:12930"/>
    </physiologicalReaction>
</comment>
<dbReference type="PROSITE" id="PS50991">
    <property type="entry name" value="PYR_CT"/>
    <property type="match status" value="1"/>
</dbReference>
<dbReference type="InterPro" id="IPR019887">
    <property type="entry name" value="Tscrpt_reg_AsnC/Lrp_C"/>
</dbReference>
<name>H6Q6D4_PYROT</name>
<comment type="function">
    <text evidence="11">Catalyzes the aldol-type condensation of 2-oxoglutarate with acetyl-CoA to yield homocitrate. Carries out the first step of the alpha-aminoadipate (AAA) lysine biosynthesis pathway.</text>
</comment>
<dbReference type="PROSITE" id="PS00816">
    <property type="entry name" value="AIPM_HOMOCIT_SYNTH_2"/>
    <property type="match status" value="1"/>
</dbReference>
<keyword evidence="13" id="KW-0012">Acyltransferase</keyword>
<dbReference type="PANTHER" id="PTHR10277">
    <property type="entry name" value="HOMOCITRATE SYNTHASE-RELATED"/>
    <property type="match status" value="1"/>
</dbReference>
<evidence type="ECO:0000256" key="2">
    <source>
        <dbReference type="ARBA" id="ARBA00006361"/>
    </source>
</evidence>
<dbReference type="Pfam" id="PF22617">
    <property type="entry name" value="HCS_D2"/>
    <property type="match status" value="1"/>
</dbReference>
<feature type="binding site" evidence="11">
    <location>
        <position position="32"/>
    </location>
    <ligand>
        <name>2-oxoglutarate</name>
        <dbReference type="ChEBI" id="CHEBI:16810"/>
    </ligand>
</feature>
<dbReference type="InterPro" id="IPR050073">
    <property type="entry name" value="2-IPM_HCS-like"/>
</dbReference>
<keyword evidence="9 11" id="KW-0464">Manganese</keyword>
<reference evidence="13 14" key="1">
    <citation type="journal article" date="2012" name="Stand. Genomic Sci.">
        <title>Complete genome sequence of Pyrobaculum oguniense.</title>
        <authorList>
            <person name="Bernick D.L."/>
            <person name="Karplus K."/>
            <person name="Lui L.M."/>
            <person name="Coker J.K."/>
            <person name="Murphy J.N."/>
            <person name="Chan P.P."/>
            <person name="Cozen A.E."/>
            <person name="Lowe T.M."/>
        </authorList>
    </citation>
    <scope>NUCLEOTIDE SEQUENCE [LARGE SCALE GENOMIC DNA]</scope>
    <source>
        <strain evidence="13 14">TE7</strain>
    </source>
</reference>
<dbReference type="STRING" id="698757.Pogu_0065"/>
<sequence length="489" mass="53733">MLYSWLSFLNSCYLWWHVPGESRVSILDSTLREGEQTPGVVFSEEWRVRISKALSDIGVGMIEVGDPSVAPDIKSAIKKIIKLKKDGEIRSHIVVHSRAVKQDLENAASLEPDRVAVFYGVSDLHLKHKHRKTREEALSIIAEMVSFAKSHGVAVRFTAEDASRADLGYLIEVVKTAYEAGADRVSIADTVGVFTPDRAREVFAKVKAAVPGVGLDIHAHNDFGMAVANSLAAVEGGADVVHTTVNGLGERAGITPLQVFAAAYYYHKGVKLVELEKLPEITAMVEAASGITLMPTYPIVGENAFTHKAGVHQAGVLANPETYEPIPPEVVGRQRDFSLDKYSGRKAIQHRLEKLGVSLQPEALDKVVEEVKRMNAPRLRDEDLLEIVEKVSGVRYRAIVNRHIEAYIWLKVANNVYTTSVARRVAALKNVVSVSEITGEYDIVVKLVAENTEELNQAIESIRQIKGVASTFTSIVLKELPTISMQTRA</sequence>
<evidence type="ECO:0000256" key="8">
    <source>
        <dbReference type="ARBA" id="ARBA00023154"/>
    </source>
</evidence>
<dbReference type="SUPFAM" id="SSF54909">
    <property type="entry name" value="Dimeric alpha+beta barrel"/>
    <property type="match status" value="1"/>
</dbReference>
<dbReference type="EMBL" id="CP003316">
    <property type="protein sequence ID" value="AFA38092.1"/>
    <property type="molecule type" value="Genomic_DNA"/>
</dbReference>
<dbReference type="HOGENOM" id="CLU_022158_4_0_2"/>
<dbReference type="EC" id="2.3.3.14" evidence="3 11"/>
<comment type="similarity">
    <text evidence="2 11">Belongs to the alpha-IPM synthase/homocitrate synthase family. Homocitrate synthase LYS20/LYS21 subfamily.</text>
</comment>
<feature type="binding site" evidence="11">
    <location>
        <position position="218"/>
    </location>
    <ligand>
        <name>Mg(2+)</name>
        <dbReference type="ChEBI" id="CHEBI:18420"/>
    </ligand>
</feature>
<dbReference type="Pfam" id="PF00682">
    <property type="entry name" value="HMGL-like"/>
    <property type="match status" value="1"/>
</dbReference>
<feature type="domain" description="Pyruvate carboxyltransferase" evidence="12">
    <location>
        <begin position="24"/>
        <end position="279"/>
    </location>
</feature>
<keyword evidence="6 11" id="KW-0479">Metal-binding</keyword>
<evidence type="ECO:0000256" key="3">
    <source>
        <dbReference type="ARBA" id="ARBA00012974"/>
    </source>
</evidence>
<evidence type="ECO:0000256" key="10">
    <source>
        <dbReference type="ARBA" id="ARBA00048363"/>
    </source>
</evidence>
<dbReference type="AlphaFoldDB" id="H6Q6D4"/>
<dbReference type="GO" id="GO:0009098">
    <property type="term" value="P:L-leucine biosynthetic process"/>
    <property type="evidence" value="ECO:0007669"/>
    <property type="project" value="TreeGrafter"/>
</dbReference>
<dbReference type="InterPro" id="IPR000891">
    <property type="entry name" value="PYR_CT"/>
</dbReference>
<keyword evidence="7 11" id="KW-0460">Magnesium</keyword>
<feature type="binding site" evidence="11">
    <location>
        <position position="190"/>
    </location>
    <ligand>
        <name>2-oxoglutarate</name>
        <dbReference type="ChEBI" id="CHEBI:16810"/>
    </ligand>
</feature>
<comment type="cofactor">
    <cofactor evidence="11">
        <name>Mg(2+)</name>
        <dbReference type="ChEBI" id="CHEBI:18420"/>
    </cofactor>
    <cofactor evidence="11">
        <name>Mn(2+)</name>
        <dbReference type="ChEBI" id="CHEBI:29035"/>
    </cofactor>
</comment>
<dbReference type="SUPFAM" id="SSF51569">
    <property type="entry name" value="Aldolase"/>
    <property type="match status" value="1"/>
</dbReference>
<evidence type="ECO:0000256" key="1">
    <source>
        <dbReference type="ARBA" id="ARBA00004755"/>
    </source>
</evidence>
<dbReference type="InterPro" id="IPR011008">
    <property type="entry name" value="Dimeric_a/b-barrel"/>
</dbReference>
<dbReference type="GO" id="GO:0003852">
    <property type="term" value="F:2-isopropylmalate synthase activity"/>
    <property type="evidence" value="ECO:0007669"/>
    <property type="project" value="TreeGrafter"/>
</dbReference>
<gene>
    <name evidence="13" type="ordered locus">Pogu_0065</name>
</gene>
<feature type="active site" description="Proton acceptor" evidence="11">
    <location>
        <position position="312"/>
    </location>
</feature>
<evidence type="ECO:0000259" key="12">
    <source>
        <dbReference type="PROSITE" id="PS50991"/>
    </source>
</evidence>
<dbReference type="PANTHER" id="PTHR10277:SF63">
    <property type="entry name" value="HOMOCITRATE SYNTHASE"/>
    <property type="match status" value="1"/>
</dbReference>
<comment type="pathway">
    <text evidence="1 11">Amino-acid biosynthesis; L-lysine biosynthesis via AAA pathway; L-alpha-aminoadipate from 2-oxoglutarate: step 1/5.</text>
</comment>
<dbReference type="Gene3D" id="3.30.70.920">
    <property type="match status" value="1"/>
</dbReference>
<dbReference type="GO" id="GO:0019878">
    <property type="term" value="P:lysine biosynthetic process via aminoadipic acid"/>
    <property type="evidence" value="ECO:0007669"/>
    <property type="project" value="UniProtKB-UniRule"/>
</dbReference>
<evidence type="ECO:0000256" key="11">
    <source>
        <dbReference type="HAMAP-Rule" id="MF_02222"/>
    </source>
</evidence>
<dbReference type="HAMAP" id="MF_02222">
    <property type="entry name" value="Homocitr_synth_fung_arch"/>
    <property type="match status" value="1"/>
</dbReference>
<keyword evidence="4 11" id="KW-0028">Amino-acid biosynthesis</keyword>
<proteinExistence type="inferred from homology"/>
<dbReference type="Gene3D" id="3.20.20.70">
    <property type="entry name" value="Aldolase class I"/>
    <property type="match status" value="1"/>
</dbReference>
<dbReference type="InterPro" id="IPR011872">
    <property type="entry name" value="Homocitrate_synth"/>
</dbReference>
<evidence type="ECO:0000256" key="6">
    <source>
        <dbReference type="ARBA" id="ARBA00022723"/>
    </source>
</evidence>
<evidence type="ECO:0000256" key="9">
    <source>
        <dbReference type="ARBA" id="ARBA00023211"/>
    </source>
</evidence>
<dbReference type="Gene3D" id="1.10.238.260">
    <property type="match status" value="1"/>
</dbReference>
<feature type="binding site" evidence="11">
    <location>
        <position position="156"/>
    </location>
    <ligand>
        <name>2-oxoglutarate</name>
        <dbReference type="ChEBI" id="CHEBI:16810"/>
    </ligand>
</feature>
<dbReference type="InterPro" id="IPR013785">
    <property type="entry name" value="Aldolase_TIM"/>
</dbReference>
<dbReference type="Proteomes" id="UP000009062">
    <property type="component" value="Chromosome"/>
</dbReference>
<accession>H6Q6D4</accession>
<keyword evidence="5 11" id="KW-0808">Transferase</keyword>
<dbReference type="GO" id="GO:0046872">
    <property type="term" value="F:metal ion binding"/>
    <property type="evidence" value="ECO:0007669"/>
    <property type="project" value="UniProtKB-KW"/>
</dbReference>
<feature type="binding site" evidence="11">
    <location>
        <position position="33"/>
    </location>
    <ligand>
        <name>Mg(2+)</name>
        <dbReference type="ChEBI" id="CHEBI:18420"/>
    </ligand>
</feature>
<evidence type="ECO:0000313" key="13">
    <source>
        <dbReference type="EMBL" id="AFA38092.1"/>
    </source>
</evidence>
<keyword evidence="8 11" id="KW-0457">Lysine biosynthesis</keyword>
<dbReference type="GO" id="GO:0004410">
    <property type="term" value="F:homocitrate synthase activity"/>
    <property type="evidence" value="ECO:0007669"/>
    <property type="project" value="UniProtKB-UniRule"/>
</dbReference>
<dbReference type="UniPathway" id="UPA00033">
    <property type="reaction ID" value="UER00028"/>
</dbReference>
<dbReference type="KEGG" id="pog:Pogu_0065"/>
<dbReference type="Pfam" id="PF01037">
    <property type="entry name" value="AsnC_trans_reg"/>
    <property type="match status" value="1"/>
</dbReference>
<evidence type="ECO:0000256" key="4">
    <source>
        <dbReference type="ARBA" id="ARBA00022605"/>
    </source>
</evidence>
<feature type="binding site" evidence="11">
    <location>
        <position position="96"/>
    </location>
    <ligand>
        <name>2-oxoglutarate</name>
        <dbReference type="ChEBI" id="CHEBI:16810"/>
    </ligand>
</feature>